<evidence type="ECO:0000256" key="3">
    <source>
        <dbReference type="ARBA" id="ARBA00022776"/>
    </source>
</evidence>
<dbReference type="Pfam" id="PF13181">
    <property type="entry name" value="TPR_8"/>
    <property type="match status" value="2"/>
</dbReference>
<evidence type="ECO:0000259" key="8">
    <source>
        <dbReference type="Pfam" id="PF04049"/>
    </source>
</evidence>
<evidence type="ECO:0000256" key="2">
    <source>
        <dbReference type="ARBA" id="ARBA00022737"/>
    </source>
</evidence>
<feature type="repeat" description="TPR" evidence="7">
    <location>
        <begin position="352"/>
        <end position="385"/>
    </location>
</feature>
<evidence type="ECO:0000256" key="1">
    <source>
        <dbReference type="ARBA" id="ARBA00022618"/>
    </source>
</evidence>
<dbReference type="GO" id="GO:0045842">
    <property type="term" value="P:positive regulation of mitotic metaphase/anaphase transition"/>
    <property type="evidence" value="ECO:0007669"/>
    <property type="project" value="TreeGrafter"/>
</dbReference>
<dbReference type="InterPro" id="IPR007192">
    <property type="entry name" value="APC8"/>
</dbReference>
<evidence type="ECO:0000313" key="9">
    <source>
        <dbReference type="EMBL" id="MDE51823.1"/>
    </source>
</evidence>
<feature type="repeat" description="TPR" evidence="7">
    <location>
        <begin position="318"/>
        <end position="351"/>
    </location>
</feature>
<organism evidence="9">
    <name type="scientific">Aceria tosichella</name>
    <name type="common">wheat curl mite</name>
    <dbReference type="NCBI Taxonomy" id="561515"/>
    <lineage>
        <taxon>Eukaryota</taxon>
        <taxon>Metazoa</taxon>
        <taxon>Ecdysozoa</taxon>
        <taxon>Arthropoda</taxon>
        <taxon>Chelicerata</taxon>
        <taxon>Arachnida</taxon>
        <taxon>Acari</taxon>
        <taxon>Acariformes</taxon>
        <taxon>Trombidiformes</taxon>
        <taxon>Prostigmata</taxon>
        <taxon>Eupodina</taxon>
        <taxon>Eriophyoidea</taxon>
        <taxon>Eriophyidae</taxon>
        <taxon>Eriophyinae</taxon>
        <taxon>Aceriini</taxon>
        <taxon>Aceria</taxon>
    </lineage>
</organism>
<keyword evidence="1 9" id="KW-0132">Cell division</keyword>
<dbReference type="PANTHER" id="PTHR12558:SF10">
    <property type="entry name" value="CELL DIVISION CYCLE PROTEIN 23 HOMOLOG"/>
    <property type="match status" value="1"/>
</dbReference>
<dbReference type="InterPro" id="IPR011990">
    <property type="entry name" value="TPR-like_helical_dom_sf"/>
</dbReference>
<evidence type="ECO:0000256" key="7">
    <source>
        <dbReference type="PROSITE-ProRule" id="PRU00339"/>
    </source>
</evidence>
<dbReference type="Gene3D" id="1.25.40.10">
    <property type="entry name" value="Tetratricopeptide repeat domain"/>
    <property type="match status" value="2"/>
</dbReference>
<keyword evidence="2" id="KW-0677">Repeat</keyword>
<keyword evidence="4" id="KW-0833">Ubl conjugation pathway</keyword>
<dbReference type="GO" id="GO:0005680">
    <property type="term" value="C:anaphase-promoting complex"/>
    <property type="evidence" value="ECO:0007669"/>
    <property type="project" value="InterPro"/>
</dbReference>
<evidence type="ECO:0000256" key="6">
    <source>
        <dbReference type="ARBA" id="ARBA00023306"/>
    </source>
</evidence>
<feature type="domain" description="Cdc23" evidence="8">
    <location>
        <begin position="11"/>
        <end position="255"/>
    </location>
</feature>
<proteinExistence type="predicted"/>
<keyword evidence="5 7" id="KW-0802">TPR repeat</keyword>
<dbReference type="SUPFAM" id="SSF48452">
    <property type="entry name" value="TPR-like"/>
    <property type="match status" value="2"/>
</dbReference>
<reference evidence="9" key="1">
    <citation type="submission" date="2018-10" db="EMBL/GenBank/DDBJ databases">
        <title>Transcriptome assembly of Aceria tosichella (Wheat curl mite) Type 2.</title>
        <authorList>
            <person name="Scully E.D."/>
            <person name="Geib S.M."/>
            <person name="Palmer N.A."/>
            <person name="Gupta A.K."/>
            <person name="Sarath G."/>
            <person name="Tatineni S."/>
        </authorList>
    </citation>
    <scope>NUCLEOTIDE SEQUENCE</scope>
    <source>
        <strain evidence="9">LincolnNE</strain>
    </source>
</reference>
<dbReference type="InterPro" id="IPR019734">
    <property type="entry name" value="TPR_rpt"/>
</dbReference>
<dbReference type="Pfam" id="PF04049">
    <property type="entry name" value="ANAPC8"/>
    <property type="match status" value="1"/>
</dbReference>
<dbReference type="EMBL" id="GGYP01007052">
    <property type="protein sequence ID" value="MDE51823.1"/>
    <property type="molecule type" value="Transcribed_RNA"/>
</dbReference>
<dbReference type="GO" id="GO:0051301">
    <property type="term" value="P:cell division"/>
    <property type="evidence" value="ECO:0007669"/>
    <property type="project" value="UniProtKB-KW"/>
</dbReference>
<dbReference type="PANTHER" id="PTHR12558">
    <property type="entry name" value="CELL DIVISION CYCLE 16,23,27"/>
    <property type="match status" value="1"/>
</dbReference>
<dbReference type="AlphaFoldDB" id="A0A6G1SPK1"/>
<keyword evidence="3" id="KW-0498">Mitosis</keyword>
<keyword evidence="6" id="KW-0131">Cell cycle</keyword>
<dbReference type="SMART" id="SM00028">
    <property type="entry name" value="TPR"/>
    <property type="match status" value="4"/>
</dbReference>
<dbReference type="PROSITE" id="PS50005">
    <property type="entry name" value="TPR"/>
    <property type="match status" value="2"/>
</dbReference>
<accession>A0A6G1SPK1</accession>
<gene>
    <name evidence="9" type="primary">CDC23_1</name>
    <name evidence="9" type="ORF">g.755</name>
</gene>
<dbReference type="GO" id="GO:0031145">
    <property type="term" value="P:anaphase-promoting complex-dependent catabolic process"/>
    <property type="evidence" value="ECO:0007669"/>
    <property type="project" value="TreeGrafter"/>
</dbReference>
<name>A0A6G1SPK1_9ACAR</name>
<evidence type="ECO:0000256" key="4">
    <source>
        <dbReference type="ARBA" id="ARBA00022786"/>
    </source>
</evidence>
<dbReference type="GO" id="GO:0016567">
    <property type="term" value="P:protein ubiquitination"/>
    <property type="evidence" value="ECO:0007669"/>
    <property type="project" value="TreeGrafter"/>
</dbReference>
<evidence type="ECO:0000256" key="5">
    <source>
        <dbReference type="ARBA" id="ARBA00022803"/>
    </source>
</evidence>
<sequence length="488" mass="56969">MDLSKFSVNKIRTELWTCHILSEQRCLRKACEWAEDLLFALPEEGEEKLLAKLEKDLNNPSGDFNPRFEHAKTCFELHEYDRAAHILRDHLDDDKLRFLHYFAKYKGAEKKRFDLMNEVTINIHKKAMSKFNELRDSLERSMDRRKPDGWLLYVYGLVLYKFKLTKNSVDVLVKAINLTPNNWSAWYMLSLLIESQQQLNTVSLPNHLFKVFFYHMMRIELDIPIEEPWVLVGAKETKNFLDKYFKSSLFIKTLAAKSLGYQQLKHDDAIEVFAQIRLEDPYRQDAMEVYSNLLFVKRMRKELSKLAYEIEKVDPFTSEANSCIANSFSAREQHTKAIVYFTRALRINPDLSVSWSLLGHEYGEMKSMEKAIQAYRYSISINKRDCRAWLGLGQAIESLTHTTAGPNLGHCLYYYSQVAKYRPNNPTMFLGLGTVYERLGDKEQAIICFKRAGQEGLFKLAKLYETNDMHREAAELSSYMSVDNTFAS</sequence>
<protein>
    <submittedName>
        <fullName evidence="9">Cell division cycle protein 23</fullName>
    </submittedName>
</protein>